<reference evidence="2 3" key="1">
    <citation type="journal article" date="2006" name="Science">
        <title>Phytophthora genome sequences uncover evolutionary origins and mechanisms of pathogenesis.</title>
        <authorList>
            <person name="Tyler B.M."/>
            <person name="Tripathy S."/>
            <person name="Zhang X."/>
            <person name="Dehal P."/>
            <person name="Jiang R.H."/>
            <person name="Aerts A."/>
            <person name="Arredondo F.D."/>
            <person name="Baxter L."/>
            <person name="Bensasson D."/>
            <person name="Beynon J.L."/>
            <person name="Chapman J."/>
            <person name="Damasceno C.M."/>
            <person name="Dorrance A.E."/>
            <person name="Dou D."/>
            <person name="Dickerman A.W."/>
            <person name="Dubchak I.L."/>
            <person name="Garbelotto M."/>
            <person name="Gijzen M."/>
            <person name="Gordon S.G."/>
            <person name="Govers F."/>
            <person name="Grunwald N.J."/>
            <person name="Huang W."/>
            <person name="Ivors K.L."/>
            <person name="Jones R.W."/>
            <person name="Kamoun S."/>
            <person name="Krampis K."/>
            <person name="Lamour K.H."/>
            <person name="Lee M.K."/>
            <person name="McDonald W.H."/>
            <person name="Medina M."/>
            <person name="Meijer H.J."/>
            <person name="Nordberg E.K."/>
            <person name="Maclean D.J."/>
            <person name="Ospina-Giraldo M.D."/>
            <person name="Morris P.F."/>
            <person name="Phuntumart V."/>
            <person name="Putnam N.H."/>
            <person name="Rash S."/>
            <person name="Rose J.K."/>
            <person name="Sakihama Y."/>
            <person name="Salamov A.A."/>
            <person name="Savidor A."/>
            <person name="Scheuring C.F."/>
            <person name="Smith B.M."/>
            <person name="Sobral B.W."/>
            <person name="Terry A."/>
            <person name="Torto-Alalibo T.A."/>
            <person name="Win J."/>
            <person name="Xu Z."/>
            <person name="Zhang H."/>
            <person name="Grigoriev I.V."/>
            <person name="Rokhsar D.S."/>
            <person name="Boore J.L."/>
        </authorList>
    </citation>
    <scope>NUCLEOTIDE SEQUENCE [LARGE SCALE GENOMIC DNA]</scope>
    <source>
        <strain evidence="2 3">P6497</strain>
    </source>
</reference>
<gene>
    <name evidence="2" type="ORF">PHYSODRAFT_467556</name>
</gene>
<dbReference type="Pfam" id="PF10240">
    <property type="entry name" value="DUF2464"/>
    <property type="match status" value="1"/>
</dbReference>
<dbReference type="InterPro" id="IPR018798">
    <property type="entry name" value="MVB12A/B"/>
</dbReference>
<proteinExistence type="predicted"/>
<evidence type="ECO:0000259" key="1">
    <source>
        <dbReference type="PROSITE" id="PS51498"/>
    </source>
</evidence>
<dbReference type="KEGG" id="psoj:PHYSODRAFT_467556"/>
<dbReference type="PROSITE" id="PS51498">
    <property type="entry name" value="MABP"/>
    <property type="match status" value="1"/>
</dbReference>
<dbReference type="InParanoid" id="G4YQE4"/>
<dbReference type="RefSeq" id="XP_009517185.1">
    <property type="nucleotide sequence ID" value="XM_009518890.1"/>
</dbReference>
<dbReference type="Proteomes" id="UP000002640">
    <property type="component" value="Unassembled WGS sequence"/>
</dbReference>
<name>G4YQE4_PHYSP</name>
<dbReference type="GeneID" id="20653577"/>
<organism evidence="2 3">
    <name type="scientific">Phytophthora sojae (strain P6497)</name>
    <name type="common">Soybean stem and root rot agent</name>
    <name type="synonym">Phytophthora megasperma f. sp. glycines</name>
    <dbReference type="NCBI Taxonomy" id="1094619"/>
    <lineage>
        <taxon>Eukaryota</taxon>
        <taxon>Sar</taxon>
        <taxon>Stramenopiles</taxon>
        <taxon>Oomycota</taxon>
        <taxon>Peronosporomycetes</taxon>
        <taxon>Peronosporales</taxon>
        <taxon>Peronosporaceae</taxon>
        <taxon>Phytophthora</taxon>
    </lineage>
</organism>
<evidence type="ECO:0000313" key="2">
    <source>
        <dbReference type="EMBL" id="EGZ29910.1"/>
    </source>
</evidence>
<dbReference type="SMR" id="G4YQE4"/>
<feature type="domain" description="MABP" evidence="1">
    <location>
        <begin position="128"/>
        <end position="253"/>
    </location>
</feature>
<dbReference type="OMA" id="IAIFPER"/>
<protein>
    <recommendedName>
        <fullName evidence="1">MABP domain-containing protein</fullName>
    </recommendedName>
</protein>
<dbReference type="InterPro" id="IPR023341">
    <property type="entry name" value="MABP"/>
</dbReference>
<keyword evidence="3" id="KW-1185">Reference proteome</keyword>
<dbReference type="EMBL" id="JH159151">
    <property type="protein sequence ID" value="EGZ29910.1"/>
    <property type="molecule type" value="Genomic_DNA"/>
</dbReference>
<dbReference type="GO" id="GO:0000813">
    <property type="term" value="C:ESCRT I complex"/>
    <property type="evidence" value="ECO:0007669"/>
    <property type="project" value="InterPro"/>
</dbReference>
<dbReference type="Gene3D" id="2.100.10.50">
    <property type="match status" value="2"/>
</dbReference>
<dbReference type="AlphaFoldDB" id="G4YQE4"/>
<sequence>MLHEAALRSGINTILDETAGDEDELVCIREICQETLARMDRVTAEKSLAHRQECNSALAEAVEAGEDAMNGGAIVAFSPPKSPQDRLLALVPNAMEKGKSKLSRRPSPSNDSFPAAEMPRWKIIDGNEDPITDLTVIFRGDSVPDGFTKLERSQSGQRADLNKGGRGTFVYLCHCKDQSSGKAPISEIIAIFPERGEFVPSDYEVVRRRGVPANINTGTQGEKIFLCFKRSATSAIVDLVVLFPRKNESLPYG</sequence>
<evidence type="ECO:0000313" key="3">
    <source>
        <dbReference type="Proteomes" id="UP000002640"/>
    </source>
</evidence>
<accession>G4YQE4</accession>